<dbReference type="Gene3D" id="1.50.10.10">
    <property type="match status" value="1"/>
</dbReference>
<dbReference type="GO" id="GO:0004134">
    <property type="term" value="F:4-alpha-glucanotransferase activity"/>
    <property type="evidence" value="ECO:0007669"/>
    <property type="project" value="InterPro"/>
</dbReference>
<dbReference type="InterPro" id="IPR012341">
    <property type="entry name" value="6hp_glycosidase-like_sf"/>
</dbReference>
<sequence>MNTPRTESLTHSLQTNIAQPMEQSMTSSPCLAPTFALSQAELFDFLAISSQEALAYVMTDNIDGYYAGSTYQSSSTNKYHHKKNGYLGDYSATIAEHRCDKSQALTARFLPYGVEHHYAFGSDCFSLIQGKRLACITLNAKQPALMTLKPELNLPLNQCIVHLSDTAWVYEIPATYRTEGDPCYLAISASQSVTLCENHSPARLTITTNAKTTVLHIYFSFTHTLEEAVEQAATVVQQQAFEQNKRTIYQFLTQNMLWCNHHEYNKALMWARFSGHSMINQEFGYSGIWAGLPWFKDGWGRDTFIALPGICLVNGDFATAKSIIEDFARLQETRPDSVHYGRIPNRVSSDSQIIYNTTDGTPWMIRELLEYLNYSGDTAFASKLYPVLKHFISGVERHYLADDGCMLHRDPDTWMDAKIEGQIPWSPRGPKANDIQALWYESLQVGVTLAQLLGDATSADHWQCMAQKVKQSFTEKFWDSSKLRLADRLDHTDHPDWTIRPNQLMTITIPQQQPLFTEEYAAAILTQATENLLFPWGICSLNQHHPEFHPYHDNRSEYHKDAAYHNGTIWGWNAGFTISALTRFNQTELAYQLTKQLTHQVLHQGHRGTMSENLDAYQISTEKLVESGTYSQAWSVSEFARNAQQDYLGYRPQMLQQTLTLAPRFPNEWNEVSARVPFGSSHHLDIIWHRQGIDQHIEIIPSQSFPELKLHLNLLVTDNQHWHIETNLGGKMSIRYSKQQYDSHPKMQAALVTMPSWIPYPLTFCQPDWTLTHSALQEQNFLLNKRRRENLSTAHD</sequence>
<proteinExistence type="predicted"/>
<gene>
    <name evidence="2" type="ORF">XV92_02875</name>
</gene>
<evidence type="ECO:0000313" key="3">
    <source>
        <dbReference type="Proteomes" id="UP000050491"/>
    </source>
</evidence>
<dbReference type="PANTHER" id="PTHR10569:SF2">
    <property type="entry name" value="GLYCOGEN DEBRANCHING ENZYME"/>
    <property type="match status" value="1"/>
</dbReference>
<evidence type="ECO:0000259" key="1">
    <source>
        <dbReference type="Pfam" id="PF06202"/>
    </source>
</evidence>
<dbReference type="EMBL" id="LBGP01000005">
    <property type="protein sequence ID" value="KQB03666.1"/>
    <property type="molecule type" value="Genomic_DNA"/>
</dbReference>
<dbReference type="InterPro" id="IPR010401">
    <property type="entry name" value="AGL/Gdb1"/>
</dbReference>
<accession>A0A0Q0Z5M7</accession>
<dbReference type="PANTHER" id="PTHR10569">
    <property type="entry name" value="GLYCOGEN DEBRANCHING ENZYME"/>
    <property type="match status" value="1"/>
</dbReference>
<reference evidence="2 3" key="1">
    <citation type="journal article" date="2015" name="Genome Biol. Evol.">
        <title>The Dynamics of Genetic Interactions between Vibrio metoecus and Vibrio cholerae, Two Close Relatives Co-Occurring in the Environment.</title>
        <authorList>
            <person name="Orata F.D."/>
            <person name="Kirchberger P.C."/>
            <person name="Meheust R."/>
            <person name="Barlow E.J."/>
            <person name="Tarr C.L."/>
            <person name="Boucher Y."/>
        </authorList>
    </citation>
    <scope>NUCLEOTIDE SEQUENCE [LARGE SCALE GENOMIC DNA]</scope>
    <source>
        <strain evidence="2 3">YB5B04</strain>
    </source>
</reference>
<dbReference type="GO" id="GO:0005980">
    <property type="term" value="P:glycogen catabolic process"/>
    <property type="evidence" value="ECO:0007669"/>
    <property type="project" value="InterPro"/>
</dbReference>
<organism evidence="2 3">
    <name type="scientific">Vibrio metoecus</name>
    <dbReference type="NCBI Taxonomy" id="1481663"/>
    <lineage>
        <taxon>Bacteria</taxon>
        <taxon>Pseudomonadati</taxon>
        <taxon>Pseudomonadota</taxon>
        <taxon>Gammaproteobacteria</taxon>
        <taxon>Vibrionales</taxon>
        <taxon>Vibrionaceae</taxon>
        <taxon>Vibrio</taxon>
    </lineage>
</organism>
<dbReference type="Pfam" id="PF06202">
    <property type="entry name" value="GDE_C"/>
    <property type="match status" value="1"/>
</dbReference>
<feature type="domain" description="Glycogen debranching enzyme C-terminal" evidence="1">
    <location>
        <begin position="285"/>
        <end position="640"/>
    </location>
</feature>
<protein>
    <submittedName>
        <fullName evidence="2">Glycogen debranching protein</fullName>
    </submittedName>
</protein>
<dbReference type="GO" id="GO:0004135">
    <property type="term" value="F:amylo-alpha-1,6-glucosidase activity"/>
    <property type="evidence" value="ECO:0007669"/>
    <property type="project" value="InterPro"/>
</dbReference>
<dbReference type="AlphaFoldDB" id="A0A0Q0Z5M7"/>
<dbReference type="OrthoDB" id="9761875at2"/>
<evidence type="ECO:0000313" key="2">
    <source>
        <dbReference type="EMBL" id="KQB03666.1"/>
    </source>
</evidence>
<dbReference type="SUPFAM" id="SSF48208">
    <property type="entry name" value="Six-hairpin glycosidases"/>
    <property type="match status" value="1"/>
</dbReference>
<dbReference type="Proteomes" id="UP000050491">
    <property type="component" value="Unassembled WGS sequence"/>
</dbReference>
<name>A0A0Q0Z5M7_VIBMT</name>
<dbReference type="PATRIC" id="fig|1481663.12.peg.3077"/>
<comment type="caution">
    <text evidence="2">The sequence shown here is derived from an EMBL/GenBank/DDBJ whole genome shotgun (WGS) entry which is preliminary data.</text>
</comment>
<dbReference type="InterPro" id="IPR032790">
    <property type="entry name" value="GDE_C"/>
</dbReference>
<dbReference type="InterPro" id="IPR008928">
    <property type="entry name" value="6-hairpin_glycosidase_sf"/>
</dbReference>